<dbReference type="RefSeq" id="WP_377724699.1">
    <property type="nucleotide sequence ID" value="NZ_JBHSEW010000004.1"/>
</dbReference>
<feature type="transmembrane region" description="Helical" evidence="6">
    <location>
        <begin position="146"/>
        <end position="164"/>
    </location>
</feature>
<dbReference type="PROSITE" id="PS50850">
    <property type="entry name" value="MFS"/>
    <property type="match status" value="1"/>
</dbReference>
<evidence type="ECO:0000256" key="2">
    <source>
        <dbReference type="ARBA" id="ARBA00022475"/>
    </source>
</evidence>
<dbReference type="InterPro" id="IPR050189">
    <property type="entry name" value="MFS_Efflux_Transporters"/>
</dbReference>
<feature type="domain" description="Major facilitator superfamily (MFS) profile" evidence="7">
    <location>
        <begin position="21"/>
        <end position="393"/>
    </location>
</feature>
<keyword evidence="8" id="KW-0813">Transport</keyword>
<dbReference type="PANTHER" id="PTHR43124">
    <property type="entry name" value="PURINE EFFLUX PUMP PBUE"/>
    <property type="match status" value="1"/>
</dbReference>
<dbReference type="PANTHER" id="PTHR43124:SF4">
    <property type="entry name" value="SUGAR EFFLUX TRANSPORTER"/>
    <property type="match status" value="1"/>
</dbReference>
<dbReference type="Proteomes" id="UP001595967">
    <property type="component" value="Unassembled WGS sequence"/>
</dbReference>
<feature type="transmembrane region" description="Helical" evidence="6">
    <location>
        <begin position="369"/>
        <end position="389"/>
    </location>
</feature>
<sequence>MPMPTPQAAPQGSDRHAAWLGVLALTLGAFIFNTSEFVPVGLLGSIGHSFAMRPEQVGLMLTLYAWLVALASLPLMLATRAWERRSLLLWVFALFVACQALTGLAGSFTVLVLARLGVALAHAVFWSITASLVVRVAPEGKKAQALGLLATGTTLAMVLGVPLGRIVGDALGWRNSFWLIGVVAVLVALVLARSLPRLPSENSGSLASVPVLLRRPALMAVFGLQVLVVTAQFIMYSYIEPWVQAQAGHSSQVTTAVLLLFGACGMLGSLLFSRWGLKVPLRFLVIALATLALCLGLLPVAGQAVWSLYALTVVWGAAVMAVVLPMQAQVLHLSRDATDVGMAIFSGVFNLAIGAGALLGSQIGQHAGLGYLSSSAAVLAALGLAWTLWAQRRWQMMAQ</sequence>
<proteinExistence type="predicted"/>
<evidence type="ECO:0000256" key="4">
    <source>
        <dbReference type="ARBA" id="ARBA00022989"/>
    </source>
</evidence>
<dbReference type="InterPro" id="IPR011701">
    <property type="entry name" value="MFS"/>
</dbReference>
<feature type="transmembrane region" description="Helical" evidence="6">
    <location>
        <begin position="217"/>
        <end position="239"/>
    </location>
</feature>
<comment type="subcellular location">
    <subcellularLocation>
        <location evidence="1">Cell membrane</location>
        <topology evidence="1">Multi-pass membrane protein</topology>
    </subcellularLocation>
</comment>
<gene>
    <name evidence="8" type="ORF">ACFO3A_05510</name>
</gene>
<keyword evidence="5 6" id="KW-0472">Membrane</keyword>
<keyword evidence="3 6" id="KW-0812">Transmembrane</keyword>
<evidence type="ECO:0000256" key="3">
    <source>
        <dbReference type="ARBA" id="ARBA00022692"/>
    </source>
</evidence>
<dbReference type="InterPro" id="IPR020846">
    <property type="entry name" value="MFS_dom"/>
</dbReference>
<evidence type="ECO:0000313" key="8">
    <source>
        <dbReference type="EMBL" id="MFC4621668.1"/>
    </source>
</evidence>
<keyword evidence="2" id="KW-1003">Cell membrane</keyword>
<keyword evidence="9" id="KW-1185">Reference proteome</keyword>
<keyword evidence="4 6" id="KW-1133">Transmembrane helix</keyword>
<feature type="transmembrane region" description="Helical" evidence="6">
    <location>
        <begin position="57"/>
        <end position="75"/>
    </location>
</feature>
<feature type="transmembrane region" description="Helical" evidence="6">
    <location>
        <begin position="87"/>
        <end position="106"/>
    </location>
</feature>
<feature type="transmembrane region" description="Helical" evidence="6">
    <location>
        <begin position="340"/>
        <end position="363"/>
    </location>
</feature>
<dbReference type="SUPFAM" id="SSF103473">
    <property type="entry name" value="MFS general substrate transporter"/>
    <property type="match status" value="1"/>
</dbReference>
<evidence type="ECO:0000313" key="9">
    <source>
        <dbReference type="Proteomes" id="UP001595967"/>
    </source>
</evidence>
<organism evidence="8 9">
    <name type="scientific">Comamonas nitrativorans</name>
    <dbReference type="NCBI Taxonomy" id="108437"/>
    <lineage>
        <taxon>Bacteria</taxon>
        <taxon>Pseudomonadati</taxon>
        <taxon>Pseudomonadota</taxon>
        <taxon>Betaproteobacteria</taxon>
        <taxon>Burkholderiales</taxon>
        <taxon>Comamonadaceae</taxon>
        <taxon>Comamonas</taxon>
    </lineage>
</organism>
<dbReference type="InterPro" id="IPR036259">
    <property type="entry name" value="MFS_trans_sf"/>
</dbReference>
<evidence type="ECO:0000256" key="1">
    <source>
        <dbReference type="ARBA" id="ARBA00004651"/>
    </source>
</evidence>
<dbReference type="CDD" id="cd17324">
    <property type="entry name" value="MFS_NepI_like"/>
    <property type="match status" value="1"/>
</dbReference>
<comment type="caution">
    <text evidence="8">The sequence shown here is derived from an EMBL/GenBank/DDBJ whole genome shotgun (WGS) entry which is preliminary data.</text>
</comment>
<feature type="transmembrane region" description="Helical" evidence="6">
    <location>
        <begin position="251"/>
        <end position="272"/>
    </location>
</feature>
<name>A0ABV9GTY5_9BURK</name>
<evidence type="ECO:0000259" key="7">
    <source>
        <dbReference type="PROSITE" id="PS50850"/>
    </source>
</evidence>
<feature type="transmembrane region" description="Helical" evidence="6">
    <location>
        <begin position="17"/>
        <end position="37"/>
    </location>
</feature>
<dbReference type="EMBL" id="JBHSEW010000004">
    <property type="protein sequence ID" value="MFC4621668.1"/>
    <property type="molecule type" value="Genomic_DNA"/>
</dbReference>
<reference evidence="9" key="1">
    <citation type="journal article" date="2019" name="Int. J. Syst. Evol. Microbiol.">
        <title>The Global Catalogue of Microorganisms (GCM) 10K type strain sequencing project: providing services to taxonomists for standard genome sequencing and annotation.</title>
        <authorList>
            <consortium name="The Broad Institute Genomics Platform"/>
            <consortium name="The Broad Institute Genome Sequencing Center for Infectious Disease"/>
            <person name="Wu L."/>
            <person name="Ma J."/>
        </authorList>
    </citation>
    <scope>NUCLEOTIDE SEQUENCE [LARGE SCALE GENOMIC DNA]</scope>
    <source>
        <strain evidence="9">JCM 11650</strain>
    </source>
</reference>
<feature type="transmembrane region" description="Helical" evidence="6">
    <location>
        <begin position="112"/>
        <end position="134"/>
    </location>
</feature>
<dbReference type="Pfam" id="PF07690">
    <property type="entry name" value="MFS_1"/>
    <property type="match status" value="1"/>
</dbReference>
<feature type="transmembrane region" description="Helical" evidence="6">
    <location>
        <begin position="306"/>
        <end position="328"/>
    </location>
</feature>
<dbReference type="Gene3D" id="1.20.1250.20">
    <property type="entry name" value="MFS general substrate transporter like domains"/>
    <property type="match status" value="1"/>
</dbReference>
<evidence type="ECO:0000256" key="6">
    <source>
        <dbReference type="SAM" id="Phobius"/>
    </source>
</evidence>
<accession>A0ABV9GTY5</accession>
<keyword evidence="8" id="KW-0762">Sugar transport</keyword>
<dbReference type="NCBIfam" id="NF002921">
    <property type="entry name" value="PRK03545.1"/>
    <property type="match status" value="1"/>
</dbReference>
<evidence type="ECO:0000256" key="5">
    <source>
        <dbReference type="ARBA" id="ARBA00023136"/>
    </source>
</evidence>
<protein>
    <submittedName>
        <fullName evidence="8">Sugar transporter</fullName>
    </submittedName>
</protein>
<feature type="transmembrane region" description="Helical" evidence="6">
    <location>
        <begin position="279"/>
        <end position="300"/>
    </location>
</feature>
<feature type="transmembrane region" description="Helical" evidence="6">
    <location>
        <begin position="176"/>
        <end position="196"/>
    </location>
</feature>